<feature type="compositionally biased region" description="Pro residues" evidence="1">
    <location>
        <begin position="587"/>
        <end position="596"/>
    </location>
</feature>
<dbReference type="Pfam" id="PF02037">
    <property type="entry name" value="SAP"/>
    <property type="match status" value="1"/>
</dbReference>
<feature type="compositionally biased region" description="Low complexity" evidence="1">
    <location>
        <begin position="96"/>
        <end position="119"/>
    </location>
</feature>
<dbReference type="EMBL" id="OU466863">
    <property type="protein sequence ID" value="CAH2076006.1"/>
    <property type="molecule type" value="Genomic_DNA"/>
</dbReference>
<feature type="compositionally biased region" description="Basic and acidic residues" evidence="1">
    <location>
        <begin position="311"/>
        <end position="322"/>
    </location>
</feature>
<dbReference type="GO" id="GO:0003676">
    <property type="term" value="F:nucleic acid binding"/>
    <property type="evidence" value="ECO:0007669"/>
    <property type="project" value="InterPro"/>
</dbReference>
<dbReference type="SUPFAM" id="SSF54928">
    <property type="entry name" value="RNA-binding domain, RBD"/>
    <property type="match status" value="1"/>
</dbReference>
<dbReference type="InterPro" id="IPR036361">
    <property type="entry name" value="SAP_dom_sf"/>
</dbReference>
<proteinExistence type="predicted"/>
<reference evidence="3 4" key="1">
    <citation type="submission" date="2022-03" db="EMBL/GenBank/DDBJ databases">
        <authorList>
            <person name="Nunn A."/>
            <person name="Chopra R."/>
            <person name="Nunn A."/>
            <person name="Contreras Garrido A."/>
        </authorList>
    </citation>
    <scope>NUCLEOTIDE SEQUENCE [LARGE SCALE GENOMIC DNA]</scope>
</reference>
<dbReference type="InterPro" id="IPR035979">
    <property type="entry name" value="RBD_domain_sf"/>
</dbReference>
<dbReference type="Gene3D" id="1.10.720.30">
    <property type="entry name" value="SAP domain"/>
    <property type="match status" value="1"/>
</dbReference>
<evidence type="ECO:0000313" key="3">
    <source>
        <dbReference type="EMBL" id="CAH2076006.1"/>
    </source>
</evidence>
<dbReference type="PANTHER" id="PTHR47031:SF3">
    <property type="entry name" value="SAP DOMAIN-CONTAINING PROTEIN"/>
    <property type="match status" value="1"/>
</dbReference>
<evidence type="ECO:0000259" key="2">
    <source>
        <dbReference type="PROSITE" id="PS50800"/>
    </source>
</evidence>
<feature type="domain" description="SAP" evidence="2">
    <location>
        <begin position="14"/>
        <end position="48"/>
    </location>
</feature>
<dbReference type="InterPro" id="IPR034257">
    <property type="entry name" value="Acinus_RRM"/>
</dbReference>
<dbReference type="PANTHER" id="PTHR47031">
    <property type="entry name" value="SAP DNA-BINDING DOMAIN-CONTAINING PROTEIN"/>
    <property type="match status" value="1"/>
</dbReference>
<name>A0AAU9SXQ8_THLAR</name>
<organism evidence="3 4">
    <name type="scientific">Thlaspi arvense</name>
    <name type="common">Field penny-cress</name>
    <dbReference type="NCBI Taxonomy" id="13288"/>
    <lineage>
        <taxon>Eukaryota</taxon>
        <taxon>Viridiplantae</taxon>
        <taxon>Streptophyta</taxon>
        <taxon>Embryophyta</taxon>
        <taxon>Tracheophyta</taxon>
        <taxon>Spermatophyta</taxon>
        <taxon>Magnoliopsida</taxon>
        <taxon>eudicotyledons</taxon>
        <taxon>Gunneridae</taxon>
        <taxon>Pentapetalae</taxon>
        <taxon>rosids</taxon>
        <taxon>malvids</taxon>
        <taxon>Brassicales</taxon>
        <taxon>Brassicaceae</taxon>
        <taxon>Thlaspideae</taxon>
        <taxon>Thlaspi</taxon>
    </lineage>
</organism>
<dbReference type="Pfam" id="PF16294">
    <property type="entry name" value="RSB_motif"/>
    <property type="match status" value="1"/>
</dbReference>
<evidence type="ECO:0000313" key="4">
    <source>
        <dbReference type="Proteomes" id="UP000836841"/>
    </source>
</evidence>
<feature type="compositionally biased region" description="Polar residues" evidence="1">
    <location>
        <begin position="255"/>
        <end position="270"/>
    </location>
</feature>
<dbReference type="FunFam" id="1.10.720.30:FF:000017">
    <property type="entry name" value="heterogeneous nuclear ribonucleoprotein U-like protein 2"/>
    <property type="match status" value="1"/>
</dbReference>
<dbReference type="AlphaFoldDB" id="A0AAU9SXQ8"/>
<dbReference type="CDD" id="cd12432">
    <property type="entry name" value="RRM_ACINU"/>
    <property type="match status" value="1"/>
</dbReference>
<protein>
    <recommendedName>
        <fullName evidence="2">SAP domain-containing protein</fullName>
    </recommendedName>
</protein>
<feature type="compositionally biased region" description="Polar residues" evidence="1">
    <location>
        <begin position="418"/>
        <end position="431"/>
    </location>
</feature>
<evidence type="ECO:0000256" key="1">
    <source>
        <dbReference type="SAM" id="MobiDB-lite"/>
    </source>
</evidence>
<sequence length="639" mass="69181">MSSSPFPILDNRPIDKWKVTELKEELKRRRLTTRGLKEELVRRLDEALRVEQEESERLNSAALAASVAANQEAEIAHGTGGAVTPDRMQTTPVAGAAFSTESTPSAAETTAEASAAVETTPPPTVFSNPEVNASGQDEKVDDVRAGRDTSVVDANLQEAQEVDVNDGLESGVVTATDAVVTEEVANEQIIQKPDVESKETFSVSDSKAQPTYNQVSEVIPVTGFEVKSDCISTDSVSNNEKIELKDNEIADNVKLDQNVNKSQEPSTVTGESHPMDVEEPLEQRTSVGGGDDRDAAIADMTKGNNIIDAGDSEKLNLDRSSGDESMEDEPETKQTESVTSHEAVDKSEKNDMLTGNEESRADVMDGRKGESPENKSHPLVASDKRKLPVIDQEAVGNNEPAKRQRRWNSESIKVPAAQATNSATPTTTPRSSGLKRNFSRSDSSVSEDGPKERVVPPSPKEPTNSLRIDRFLRPFTLKAVQELLGKTGNVTSFWMDNIKTHCYVSYSSVEEAAATREAVYNLQWPANGGRLLTAEFVGSEEVKAKLEAPLPPPPQAQAQAQALPPPPAALPPPPPLAKAPPVIERLPLPPPPPPLVPEEQEPPIVTLDDLFKKTKAIPRIYYLPLSEEQVAAKLAAKNK</sequence>
<dbReference type="SUPFAM" id="SSF68906">
    <property type="entry name" value="SAP domain"/>
    <property type="match status" value="1"/>
</dbReference>
<gene>
    <name evidence="3" type="ORF">TAV2_LOCUS23759</name>
</gene>
<feature type="region of interest" description="Disordered" evidence="1">
    <location>
        <begin position="547"/>
        <end position="600"/>
    </location>
</feature>
<dbReference type="SMART" id="SM00513">
    <property type="entry name" value="SAP"/>
    <property type="match status" value="1"/>
</dbReference>
<dbReference type="InterPro" id="IPR003034">
    <property type="entry name" value="SAP_dom"/>
</dbReference>
<dbReference type="PROSITE" id="PS50800">
    <property type="entry name" value="SAP"/>
    <property type="match status" value="1"/>
</dbReference>
<accession>A0AAU9SXQ8</accession>
<feature type="region of interest" description="Disordered" evidence="1">
    <location>
        <begin position="96"/>
        <end position="135"/>
    </location>
</feature>
<feature type="compositionally biased region" description="Pro residues" evidence="1">
    <location>
        <begin position="563"/>
        <end position="578"/>
    </location>
</feature>
<dbReference type="Proteomes" id="UP000836841">
    <property type="component" value="Chromosome 7"/>
</dbReference>
<feature type="region of interest" description="Disordered" evidence="1">
    <location>
        <begin position="253"/>
        <end position="467"/>
    </location>
</feature>
<feature type="compositionally biased region" description="Basic and acidic residues" evidence="1">
    <location>
        <begin position="342"/>
        <end position="388"/>
    </location>
</feature>
<keyword evidence="4" id="KW-1185">Reference proteome</keyword>
<dbReference type="InterPro" id="IPR032552">
    <property type="entry name" value="RSB_motif"/>
</dbReference>